<proteinExistence type="predicted"/>
<protein>
    <submittedName>
        <fullName evidence="1">Uncharacterized protein</fullName>
    </submittedName>
</protein>
<organism evidence="1">
    <name type="scientific">marine sediment metagenome</name>
    <dbReference type="NCBI Taxonomy" id="412755"/>
    <lineage>
        <taxon>unclassified sequences</taxon>
        <taxon>metagenomes</taxon>
        <taxon>ecological metagenomes</taxon>
    </lineage>
</organism>
<dbReference type="EMBL" id="BARW01004524">
    <property type="protein sequence ID" value="GAI64033.1"/>
    <property type="molecule type" value="Genomic_DNA"/>
</dbReference>
<sequence>PSTSVEDSLQISPFYAKQTQFPKKSNDVSFFYTMDYENKSDRTLGENKPNSKPIQTQSNPIAERAKLMQSVYLQRITKKKMILQSE</sequence>
<name>X1Q746_9ZZZZ</name>
<dbReference type="AlphaFoldDB" id="X1Q746"/>
<comment type="caution">
    <text evidence="1">The sequence shown here is derived from an EMBL/GenBank/DDBJ whole genome shotgun (WGS) entry which is preliminary data.</text>
</comment>
<gene>
    <name evidence="1" type="ORF">S12H4_10539</name>
</gene>
<reference evidence="1" key="1">
    <citation type="journal article" date="2014" name="Front. Microbiol.">
        <title>High frequency of phylogenetically diverse reductive dehalogenase-homologous genes in deep subseafloor sedimentary metagenomes.</title>
        <authorList>
            <person name="Kawai M."/>
            <person name="Futagami T."/>
            <person name="Toyoda A."/>
            <person name="Takaki Y."/>
            <person name="Nishi S."/>
            <person name="Hori S."/>
            <person name="Arai W."/>
            <person name="Tsubouchi T."/>
            <person name="Morono Y."/>
            <person name="Uchiyama I."/>
            <person name="Ito T."/>
            <person name="Fujiyama A."/>
            <person name="Inagaki F."/>
            <person name="Takami H."/>
        </authorList>
    </citation>
    <scope>NUCLEOTIDE SEQUENCE</scope>
    <source>
        <strain evidence="1">Expedition CK06-06</strain>
    </source>
</reference>
<feature type="non-terminal residue" evidence="1">
    <location>
        <position position="1"/>
    </location>
</feature>
<accession>X1Q746</accession>
<evidence type="ECO:0000313" key="1">
    <source>
        <dbReference type="EMBL" id="GAI64033.1"/>
    </source>
</evidence>